<accession>A0A9E6TYI4</accession>
<dbReference type="PANTHER" id="PTHR43845">
    <property type="entry name" value="BLR5969 PROTEIN"/>
    <property type="match status" value="1"/>
</dbReference>
<dbReference type="Proteomes" id="UP000633418">
    <property type="component" value="Chromosome"/>
</dbReference>
<proteinExistence type="predicted"/>
<dbReference type="Gene3D" id="3.40.50.12780">
    <property type="entry name" value="N-terminal domain of ligase-like"/>
    <property type="match status" value="1"/>
</dbReference>
<keyword evidence="3" id="KW-1185">Reference proteome</keyword>
<dbReference type="SUPFAM" id="SSF56801">
    <property type="entry name" value="Acetyl-CoA synthetase-like"/>
    <property type="match status" value="1"/>
</dbReference>
<evidence type="ECO:0000313" key="2">
    <source>
        <dbReference type="EMBL" id="QXI39055.1"/>
    </source>
</evidence>
<dbReference type="AlphaFoldDB" id="A0A9E6TYI4"/>
<evidence type="ECO:0000313" key="3">
    <source>
        <dbReference type="Proteomes" id="UP000633418"/>
    </source>
</evidence>
<dbReference type="InterPro" id="IPR045851">
    <property type="entry name" value="AMP-bd_C_sf"/>
</dbReference>
<feature type="domain" description="AMP-dependent synthetase/ligase" evidence="1">
    <location>
        <begin position="62"/>
        <end position="261"/>
    </location>
</feature>
<reference evidence="2 3" key="2">
    <citation type="journal article" date="2021" name="Microorganisms">
        <title>The Ever-Expanding Pseudomonas Genus: Description of 43 New Species and Partition of the Pseudomonas putida Group.</title>
        <authorList>
            <person name="Girard L."/>
            <person name="Lood C."/>
            <person name="Hofte M."/>
            <person name="Vandamme P."/>
            <person name="Rokni-Zadeh H."/>
            <person name="van Noort V."/>
            <person name="Lavigne R."/>
            <person name="De Mot R."/>
        </authorList>
    </citation>
    <scope>NUCLEOTIDE SEQUENCE [LARGE SCALE GENOMIC DNA]</scope>
    <source>
        <strain evidence="2 3">RW9S1A</strain>
    </source>
</reference>
<gene>
    <name evidence="2" type="ORF">HU772_002885</name>
</gene>
<sequence length="429" mass="46883">MHDNCPPLELTRLVNHVRAHSPYYAELWRKVPQAGWTLADLPLVDLRHYWAAGLDLDSWPVLTGPMSGAVVYKTGGTTGSAKHSVFTQAEWEQFVATFGRSLSSLLAPGDRVANLFFAGDLYASFLFIQGALARAQVPICVFPFTGAVEPQVLTEQIELHQINVLAGVPGKLLQYASLLEQQGVRLPGVRMVLYGGESLFVEQLQLFRAVLPNARVVSIGCASVDAGLIGASTPDCLPGEHRAFEPETLVEIVDEASGLPIHEAHCAGLLVVTNLTRTLMPIIRYPVGDLAEWTEAPGRAGRKFRLMGRSSQGNRVRVGYATLFPDDLAQVILARLGPRQWQLTIDQVNGVDHIVLRIAHDKDPAAASALLQAIGRKDPAVVELMAEGALRIAIEWCRPAQLATHRRTGKLQRVVDRRDYCGPAGRLPR</sequence>
<dbReference type="InterPro" id="IPR000873">
    <property type="entry name" value="AMP-dep_synth/lig_dom"/>
</dbReference>
<evidence type="ECO:0000259" key="1">
    <source>
        <dbReference type="Pfam" id="PF00501"/>
    </source>
</evidence>
<name>A0A9E6TYI4_9PSED</name>
<dbReference type="Gene3D" id="3.30.300.30">
    <property type="match status" value="1"/>
</dbReference>
<dbReference type="PANTHER" id="PTHR43845:SF1">
    <property type="entry name" value="BLR5969 PROTEIN"/>
    <property type="match status" value="1"/>
</dbReference>
<dbReference type="Pfam" id="PF00501">
    <property type="entry name" value="AMP-binding"/>
    <property type="match status" value="1"/>
</dbReference>
<dbReference type="RefSeq" id="WP_186657311.1">
    <property type="nucleotide sequence ID" value="NZ_CP077095.1"/>
</dbReference>
<protein>
    <submittedName>
        <fullName evidence="2">AMP-binding protein</fullName>
    </submittedName>
</protein>
<dbReference type="EMBL" id="CP077095">
    <property type="protein sequence ID" value="QXI39055.1"/>
    <property type="molecule type" value="Genomic_DNA"/>
</dbReference>
<dbReference type="KEGG" id="pxn:HU772_002885"/>
<reference evidence="2 3" key="1">
    <citation type="journal article" date="2020" name="Microorganisms">
        <title>Reliable Identification of Environmental Pseudomonas Isolates Using the rpoD Gene.</title>
        <authorList>
            <consortium name="The Broad Institute Genome Sequencing Platform"/>
            <person name="Girard L."/>
            <person name="Lood C."/>
            <person name="Rokni-Zadeh H."/>
            <person name="van Noort V."/>
            <person name="Lavigne R."/>
            <person name="De Mot R."/>
        </authorList>
    </citation>
    <scope>NUCLEOTIDE SEQUENCE [LARGE SCALE GENOMIC DNA]</scope>
    <source>
        <strain evidence="2 3">RW9S1A</strain>
    </source>
</reference>
<organism evidence="2 3">
    <name type="scientific">Pseudomonas xantholysinigenes</name>
    <dbReference type="NCBI Taxonomy" id="2745490"/>
    <lineage>
        <taxon>Bacteria</taxon>
        <taxon>Pseudomonadati</taxon>
        <taxon>Pseudomonadota</taxon>
        <taxon>Gammaproteobacteria</taxon>
        <taxon>Pseudomonadales</taxon>
        <taxon>Pseudomonadaceae</taxon>
        <taxon>Pseudomonas</taxon>
    </lineage>
</organism>
<dbReference type="InterPro" id="IPR042099">
    <property type="entry name" value="ANL_N_sf"/>
</dbReference>